<dbReference type="InterPro" id="IPR005479">
    <property type="entry name" value="CPAse_ATP-bd"/>
</dbReference>
<dbReference type="STRING" id="226506.SAMN04488519_102286"/>
<keyword evidence="12" id="KW-1185">Reference proteome</keyword>
<sequence>MTLYSTQIRLEIMPSIKKLLVANRGEIALRIMRSAKEMGIKTVAVYSEADRLSPHVKFADEAICLGPPPSNQSYLLADKIIEACKELGVDAIHPGYGFLSENAGFSQKVSDAGIIFVGPSPESIEVMGSKLAAKQAVSKYDIPLVPGTEEAISDIAAAKSKAQEIGYPILIKASAGGGGKGMRIVESEAEFEEQMQRAVSEAQSAFGDGAVFIEKFITSPRHIEIQILGDQHGNIVYLFERECSIQRRHQKVIEEAPSAVVTPEMRKAMGEAAVGVAKACNYYGAGTVEFIVDDKLNFYFLEMNTRLQVEHPVTEMITGKDLVKEQIWVAEGKKLNFVQEDLKINGHSLEVRVYAEDPRNNFLPDIGKLITYKRPQGPGIRVDDGFEEGMDIPIYYDPMIAKLITHAESREAAIDRMLRAIEDYEITGIQTTLDFCRFALEHEAFVSGNFDTKFVERYFTPEVLDQKLSPEEEEMLAALAVEFFNAQKSKSTNKTTESNPSQSTSMWRNRLK</sequence>
<evidence type="ECO:0000256" key="8">
    <source>
        <dbReference type="SAM" id="MobiDB-lite"/>
    </source>
</evidence>
<dbReference type="InterPro" id="IPR011764">
    <property type="entry name" value="Biotin_carboxylation_dom"/>
</dbReference>
<evidence type="ECO:0000259" key="9">
    <source>
        <dbReference type="PROSITE" id="PS50975"/>
    </source>
</evidence>
<evidence type="ECO:0000256" key="4">
    <source>
        <dbReference type="ARBA" id="ARBA00022840"/>
    </source>
</evidence>
<dbReference type="PROSITE" id="PS00866">
    <property type="entry name" value="CPSASE_1"/>
    <property type="match status" value="1"/>
</dbReference>
<dbReference type="InterPro" id="IPR016185">
    <property type="entry name" value="PreATP-grasp_dom_sf"/>
</dbReference>
<dbReference type="SMART" id="SM00878">
    <property type="entry name" value="Biotin_carb_C"/>
    <property type="match status" value="1"/>
</dbReference>
<dbReference type="SUPFAM" id="SSF51246">
    <property type="entry name" value="Rudiment single hybrid motif"/>
    <property type="match status" value="1"/>
</dbReference>
<dbReference type="AlphaFoldDB" id="A0A1I5CIA0"/>
<dbReference type="PROSITE" id="PS50979">
    <property type="entry name" value="BC"/>
    <property type="match status" value="1"/>
</dbReference>
<dbReference type="NCBIfam" id="NF006367">
    <property type="entry name" value="PRK08591.1"/>
    <property type="match status" value="1"/>
</dbReference>
<dbReference type="Pfam" id="PF02785">
    <property type="entry name" value="Biotin_carb_C"/>
    <property type="match status" value="1"/>
</dbReference>
<dbReference type="PROSITE" id="PS50975">
    <property type="entry name" value="ATP_GRASP"/>
    <property type="match status" value="1"/>
</dbReference>
<dbReference type="Gene3D" id="3.30.470.20">
    <property type="entry name" value="ATP-grasp fold, B domain"/>
    <property type="match status" value="1"/>
</dbReference>
<dbReference type="NCBIfam" id="TIGR00514">
    <property type="entry name" value="accC"/>
    <property type="match status" value="1"/>
</dbReference>
<name>A0A1I5CIA0_9BACT</name>
<dbReference type="InterPro" id="IPR004549">
    <property type="entry name" value="Acetyl_CoA_COase_biotin_COase"/>
</dbReference>
<keyword evidence="6" id="KW-0092">Biotin</keyword>
<dbReference type="EMBL" id="FOVW01000002">
    <property type="protein sequence ID" value="SFN86740.1"/>
    <property type="molecule type" value="Genomic_DNA"/>
</dbReference>
<dbReference type="FunFam" id="3.40.50.20:FF:000010">
    <property type="entry name" value="Propionyl-CoA carboxylase subunit alpha"/>
    <property type="match status" value="1"/>
</dbReference>
<evidence type="ECO:0000256" key="3">
    <source>
        <dbReference type="ARBA" id="ARBA00022741"/>
    </source>
</evidence>
<reference evidence="12" key="1">
    <citation type="submission" date="2016-10" db="EMBL/GenBank/DDBJ databases">
        <authorList>
            <person name="Varghese N."/>
            <person name="Submissions S."/>
        </authorList>
    </citation>
    <scope>NUCLEOTIDE SEQUENCE [LARGE SCALE GENOMIC DNA]</scope>
    <source>
        <strain evidence="12">DSM 15282</strain>
    </source>
</reference>
<dbReference type="PANTHER" id="PTHR18866">
    <property type="entry name" value="CARBOXYLASE:PYRUVATE/ACETYL-COA/PROPIONYL-COA CARBOXYLASE"/>
    <property type="match status" value="1"/>
</dbReference>
<evidence type="ECO:0000256" key="1">
    <source>
        <dbReference type="ARBA" id="ARBA00022598"/>
    </source>
</evidence>
<dbReference type="FunFam" id="3.30.1490.20:FF:000018">
    <property type="entry name" value="Biotin carboxylase"/>
    <property type="match status" value="1"/>
</dbReference>
<feature type="domain" description="ATP-grasp" evidence="9">
    <location>
        <begin position="134"/>
        <end position="331"/>
    </location>
</feature>
<keyword evidence="2" id="KW-0479">Metal-binding</keyword>
<dbReference type="Pfam" id="PF02786">
    <property type="entry name" value="CPSase_L_D2"/>
    <property type="match status" value="1"/>
</dbReference>
<protein>
    <submittedName>
        <fullName evidence="11">Propionyl-CoA carboxylase alpha chain</fullName>
    </submittedName>
</protein>
<evidence type="ECO:0000256" key="2">
    <source>
        <dbReference type="ARBA" id="ARBA00022723"/>
    </source>
</evidence>
<gene>
    <name evidence="11" type="ORF">SAMN04488519_102286</name>
</gene>
<dbReference type="Pfam" id="PF00289">
    <property type="entry name" value="Biotin_carb_N"/>
    <property type="match status" value="1"/>
</dbReference>
<dbReference type="PANTHER" id="PTHR18866:SF33">
    <property type="entry name" value="METHYLCROTONOYL-COA CARBOXYLASE SUBUNIT ALPHA, MITOCHONDRIAL-RELATED"/>
    <property type="match status" value="1"/>
</dbReference>
<dbReference type="GO" id="GO:0016874">
    <property type="term" value="F:ligase activity"/>
    <property type="evidence" value="ECO:0007669"/>
    <property type="project" value="UniProtKB-KW"/>
</dbReference>
<dbReference type="InterPro" id="IPR011761">
    <property type="entry name" value="ATP-grasp"/>
</dbReference>
<dbReference type="FunFam" id="3.30.470.20:FF:000028">
    <property type="entry name" value="Methylcrotonoyl-CoA carboxylase subunit alpha, mitochondrial"/>
    <property type="match status" value="1"/>
</dbReference>
<keyword evidence="3 7" id="KW-0547">Nucleotide-binding</keyword>
<dbReference type="InterPro" id="IPR050856">
    <property type="entry name" value="Biotin_carboxylase_complex"/>
</dbReference>
<dbReference type="SUPFAM" id="SSF56059">
    <property type="entry name" value="Glutathione synthetase ATP-binding domain-like"/>
    <property type="match status" value="1"/>
</dbReference>
<dbReference type="GO" id="GO:0046872">
    <property type="term" value="F:metal ion binding"/>
    <property type="evidence" value="ECO:0007669"/>
    <property type="project" value="UniProtKB-KW"/>
</dbReference>
<evidence type="ECO:0000256" key="7">
    <source>
        <dbReference type="PROSITE-ProRule" id="PRU00409"/>
    </source>
</evidence>
<organism evidence="11 12">
    <name type="scientific">Algoriphagus ornithinivorans</name>
    <dbReference type="NCBI Taxonomy" id="226506"/>
    <lineage>
        <taxon>Bacteria</taxon>
        <taxon>Pseudomonadati</taxon>
        <taxon>Bacteroidota</taxon>
        <taxon>Cytophagia</taxon>
        <taxon>Cytophagales</taxon>
        <taxon>Cyclobacteriaceae</taxon>
        <taxon>Algoriphagus</taxon>
    </lineage>
</organism>
<evidence type="ECO:0000313" key="12">
    <source>
        <dbReference type="Proteomes" id="UP000199564"/>
    </source>
</evidence>
<evidence type="ECO:0000313" key="11">
    <source>
        <dbReference type="EMBL" id="SFN86740.1"/>
    </source>
</evidence>
<evidence type="ECO:0000256" key="6">
    <source>
        <dbReference type="ARBA" id="ARBA00023267"/>
    </source>
</evidence>
<keyword evidence="4 7" id="KW-0067">ATP-binding</keyword>
<dbReference type="InterPro" id="IPR005481">
    <property type="entry name" value="BC-like_N"/>
</dbReference>
<dbReference type="PROSITE" id="PS00867">
    <property type="entry name" value="CPSASE_2"/>
    <property type="match status" value="1"/>
</dbReference>
<accession>A0A1I5CIA0</accession>
<dbReference type="SUPFAM" id="SSF52440">
    <property type="entry name" value="PreATP-grasp domain"/>
    <property type="match status" value="1"/>
</dbReference>
<feature type="domain" description="Biotin carboxylation" evidence="10">
    <location>
        <begin position="15"/>
        <end position="460"/>
    </location>
</feature>
<dbReference type="InterPro" id="IPR011054">
    <property type="entry name" value="Rudment_hybrid_motif"/>
</dbReference>
<dbReference type="UniPathway" id="UPA00655">
    <property type="reaction ID" value="UER00711"/>
</dbReference>
<feature type="region of interest" description="Disordered" evidence="8">
    <location>
        <begin position="490"/>
        <end position="512"/>
    </location>
</feature>
<dbReference type="GO" id="GO:2001295">
    <property type="term" value="P:malonyl-CoA biosynthetic process"/>
    <property type="evidence" value="ECO:0007669"/>
    <property type="project" value="UniProtKB-UniPathway"/>
</dbReference>
<evidence type="ECO:0000259" key="10">
    <source>
        <dbReference type="PROSITE" id="PS50979"/>
    </source>
</evidence>
<dbReference type="Proteomes" id="UP000199564">
    <property type="component" value="Unassembled WGS sequence"/>
</dbReference>
<proteinExistence type="predicted"/>
<keyword evidence="5" id="KW-0460">Magnesium</keyword>
<keyword evidence="1" id="KW-0436">Ligase</keyword>
<dbReference type="GO" id="GO:0005524">
    <property type="term" value="F:ATP binding"/>
    <property type="evidence" value="ECO:0007669"/>
    <property type="project" value="UniProtKB-UniRule"/>
</dbReference>
<dbReference type="InterPro" id="IPR005482">
    <property type="entry name" value="Biotin_COase_C"/>
</dbReference>
<evidence type="ECO:0000256" key="5">
    <source>
        <dbReference type="ARBA" id="ARBA00022842"/>
    </source>
</evidence>